<sequence>MKTRVSLKDIAEKLNLSKTTVSWVLNGQAEKKGISKNTQEIVLNCAKELNYQPNLIARSLNIGQTKTIGLILPSISDYFYSSIAREIENQANMHGYSLMIASSESDFNKEDLVIQMFKSKGVDGIIIAPTKRSKVEIERLISEKFPLVTFDRYFPELQTSYIIIDNKESSYKLTKHLIGMGCKNIALITTNSHLTTMGERNEGYKQALSDSGIKFNPALVGNIEYEDYDNKIVKVLDNIFEKVPDVDGFFFTTHILAVEAFLYFDNKGIDFNRQFQLACIHGVSLFKILAPKINIAKMPVADIGKNAVDILLGEIQEKSKQAGEKGQYKVILPCTLYLNN</sequence>
<dbReference type="GO" id="GO:0000976">
    <property type="term" value="F:transcription cis-regulatory region binding"/>
    <property type="evidence" value="ECO:0007669"/>
    <property type="project" value="TreeGrafter"/>
</dbReference>
<keyword evidence="3" id="KW-0804">Transcription</keyword>
<dbReference type="InterPro" id="IPR000843">
    <property type="entry name" value="HTH_LacI"/>
</dbReference>
<accession>A0A4Y9IRP1</accession>
<dbReference type="PROSITE" id="PS50932">
    <property type="entry name" value="HTH_LACI_2"/>
    <property type="match status" value="1"/>
</dbReference>
<evidence type="ECO:0000256" key="1">
    <source>
        <dbReference type="ARBA" id="ARBA00023015"/>
    </source>
</evidence>
<dbReference type="SUPFAM" id="SSF47413">
    <property type="entry name" value="lambda repressor-like DNA-binding domains"/>
    <property type="match status" value="1"/>
</dbReference>
<name>A0A4Y9IRP1_9BACT</name>
<dbReference type="GO" id="GO:0003700">
    <property type="term" value="F:DNA-binding transcription factor activity"/>
    <property type="evidence" value="ECO:0007669"/>
    <property type="project" value="TreeGrafter"/>
</dbReference>
<evidence type="ECO:0000256" key="2">
    <source>
        <dbReference type="ARBA" id="ARBA00023125"/>
    </source>
</evidence>
<proteinExistence type="predicted"/>
<dbReference type="PANTHER" id="PTHR30146:SF109">
    <property type="entry name" value="HTH-TYPE TRANSCRIPTIONAL REGULATOR GALS"/>
    <property type="match status" value="1"/>
</dbReference>
<dbReference type="Pfam" id="PF00356">
    <property type="entry name" value="LacI"/>
    <property type="match status" value="1"/>
</dbReference>
<evidence type="ECO:0000313" key="6">
    <source>
        <dbReference type="Proteomes" id="UP000298285"/>
    </source>
</evidence>
<dbReference type="CDD" id="cd01392">
    <property type="entry name" value="HTH_LacI"/>
    <property type="match status" value="1"/>
</dbReference>
<comment type="caution">
    <text evidence="5">The sequence shown here is derived from an EMBL/GenBank/DDBJ whole genome shotgun (WGS) entry which is preliminary data.</text>
</comment>
<dbReference type="RefSeq" id="WP_135104272.1">
    <property type="nucleotide sequence ID" value="NZ_JADGKW010000001.1"/>
</dbReference>
<dbReference type="OrthoDB" id="9803256at2"/>
<dbReference type="InterPro" id="IPR028082">
    <property type="entry name" value="Peripla_BP_I"/>
</dbReference>
<organism evidence="5 6">
    <name type="scientific">Dysgonomonas mossii</name>
    <dbReference type="NCBI Taxonomy" id="163665"/>
    <lineage>
        <taxon>Bacteria</taxon>
        <taxon>Pseudomonadati</taxon>
        <taxon>Bacteroidota</taxon>
        <taxon>Bacteroidia</taxon>
        <taxon>Bacteroidales</taxon>
        <taxon>Dysgonomonadaceae</taxon>
        <taxon>Dysgonomonas</taxon>
    </lineage>
</organism>
<dbReference type="Proteomes" id="UP000298285">
    <property type="component" value="Unassembled WGS sequence"/>
</dbReference>
<dbReference type="Pfam" id="PF00532">
    <property type="entry name" value="Peripla_BP_1"/>
    <property type="match status" value="1"/>
</dbReference>
<keyword evidence="2" id="KW-0238">DNA-binding</keyword>
<evidence type="ECO:0000259" key="4">
    <source>
        <dbReference type="PROSITE" id="PS50932"/>
    </source>
</evidence>
<dbReference type="SUPFAM" id="SSF53822">
    <property type="entry name" value="Periplasmic binding protein-like I"/>
    <property type="match status" value="1"/>
</dbReference>
<gene>
    <name evidence="5" type="ORF">E4T88_04540</name>
</gene>
<dbReference type="InterPro" id="IPR001761">
    <property type="entry name" value="Peripla_BP/Lac1_sug-bd_dom"/>
</dbReference>
<evidence type="ECO:0000313" key="5">
    <source>
        <dbReference type="EMBL" id="TFU91257.1"/>
    </source>
</evidence>
<reference evidence="5 6" key="1">
    <citation type="submission" date="2019-03" db="EMBL/GenBank/DDBJ databases">
        <title>Diversity of the mouse oral microbiome.</title>
        <authorList>
            <person name="Joseph S."/>
            <person name="Aduse-Opoku J."/>
            <person name="Curtis M."/>
            <person name="Wade W."/>
            <person name="Hashim A."/>
        </authorList>
    </citation>
    <scope>NUCLEOTIDE SEQUENCE [LARGE SCALE GENOMIC DNA]</scope>
    <source>
        <strain evidence="5 6">P11</strain>
    </source>
</reference>
<keyword evidence="1" id="KW-0805">Transcription regulation</keyword>
<dbReference type="SMART" id="SM00354">
    <property type="entry name" value="HTH_LACI"/>
    <property type="match status" value="1"/>
</dbReference>
<protein>
    <submittedName>
        <fullName evidence="5">LacI family transcriptional regulator</fullName>
    </submittedName>
</protein>
<dbReference type="EMBL" id="SPPK01000001">
    <property type="protein sequence ID" value="TFU91257.1"/>
    <property type="molecule type" value="Genomic_DNA"/>
</dbReference>
<dbReference type="PANTHER" id="PTHR30146">
    <property type="entry name" value="LACI-RELATED TRANSCRIPTIONAL REPRESSOR"/>
    <property type="match status" value="1"/>
</dbReference>
<dbReference type="Gene3D" id="3.40.50.2300">
    <property type="match status" value="2"/>
</dbReference>
<feature type="domain" description="HTH lacI-type" evidence="4">
    <location>
        <begin position="5"/>
        <end position="62"/>
    </location>
</feature>
<dbReference type="Gene3D" id="1.10.260.40">
    <property type="entry name" value="lambda repressor-like DNA-binding domains"/>
    <property type="match status" value="1"/>
</dbReference>
<dbReference type="InterPro" id="IPR010982">
    <property type="entry name" value="Lambda_DNA-bd_dom_sf"/>
</dbReference>
<dbReference type="AlphaFoldDB" id="A0A4Y9IRP1"/>
<evidence type="ECO:0000256" key="3">
    <source>
        <dbReference type="ARBA" id="ARBA00023163"/>
    </source>
</evidence>